<dbReference type="Proteomes" id="UP000007799">
    <property type="component" value="Unassembled WGS sequence"/>
</dbReference>
<evidence type="ECO:0000313" key="3">
    <source>
        <dbReference type="Proteomes" id="UP000007799"/>
    </source>
</evidence>
<dbReference type="GO" id="GO:0004553">
    <property type="term" value="F:hydrolase activity, hydrolyzing O-glycosyl compounds"/>
    <property type="evidence" value="ECO:0007669"/>
    <property type="project" value="InterPro"/>
</dbReference>
<keyword evidence="1" id="KW-0732">Signal</keyword>
<dbReference type="OrthoDB" id="3012298at2759"/>
<dbReference type="InterPro" id="IPR001579">
    <property type="entry name" value="Glyco_hydro_18_chit_AS"/>
</dbReference>
<feature type="chain" id="PRO_5003288491" description="GH18 domain-containing protein" evidence="1">
    <location>
        <begin position="31"/>
        <end position="494"/>
    </location>
</feature>
<dbReference type="EMBL" id="GL832964">
    <property type="protein sequence ID" value="EGD72698.1"/>
    <property type="molecule type" value="Genomic_DNA"/>
</dbReference>
<dbReference type="RefSeq" id="XP_004994521.1">
    <property type="nucleotide sequence ID" value="XM_004994464.1"/>
</dbReference>
<dbReference type="KEGG" id="sre:PTSG_04427"/>
<protein>
    <recommendedName>
        <fullName evidence="4">GH18 domain-containing protein</fullName>
    </recommendedName>
</protein>
<dbReference type="Gene3D" id="3.20.20.80">
    <property type="entry name" value="Glycosidases"/>
    <property type="match status" value="1"/>
</dbReference>
<evidence type="ECO:0000256" key="1">
    <source>
        <dbReference type="SAM" id="SignalP"/>
    </source>
</evidence>
<evidence type="ECO:0008006" key="4">
    <source>
        <dbReference type="Google" id="ProtNLM"/>
    </source>
</evidence>
<sequence>MKMPRFSVAGAVLMATLALCAGSFLAHVRADADTKFVGGYILMSATRNGHAAGLDELASLADNAKSLPVSRVIIGFFDPTMVYMPGSQTLNSTGLNASSTGDYGFAKVKESIGKLQKGGVEVFLSLGGWNYNCFPYLYMRYSVGGYGTHTPNYWKIDQYGQGNMSNCNDANQYCWVCEPPSEGTDLSDFAIFPTVPGSDTWQQAVKFVESNAKGNETPAWHYEMVPGRPWTDPKTGIQVQVPGRYDFVRLNRDPYQDFVYLAKDLGVDGIDLDYEEFWHADYFKYGNGPWWLPQTVYKYAAIAKTLILHIQNIMPKLKLSTAASAVGGWSSSWWGGNLKTSMYYLNLWYPSLVDFMTKGKNAGGVNVMTYDLSDNPEFHECPEPNICSLSDQVKFYMQQYKAANIPANVGYEIGTPAYPSPKHDPTHQLPLTKAELQKIISEVQGDCDGGFFWELFKPYSSGQASPTDTAQAICSTVLGDADRCSGSVPTPPSK</sequence>
<organism evidence="3">
    <name type="scientific">Salpingoeca rosetta (strain ATCC 50818 / BSB-021)</name>
    <dbReference type="NCBI Taxonomy" id="946362"/>
    <lineage>
        <taxon>Eukaryota</taxon>
        <taxon>Choanoflagellata</taxon>
        <taxon>Craspedida</taxon>
        <taxon>Salpingoecidae</taxon>
        <taxon>Salpingoeca</taxon>
    </lineage>
</organism>
<gene>
    <name evidence="2" type="ORF">PTSG_04427</name>
</gene>
<dbReference type="InParanoid" id="F2U8J0"/>
<feature type="signal peptide" evidence="1">
    <location>
        <begin position="1"/>
        <end position="30"/>
    </location>
</feature>
<reference evidence="2" key="1">
    <citation type="submission" date="2009-08" db="EMBL/GenBank/DDBJ databases">
        <title>Annotation of Salpingoeca rosetta.</title>
        <authorList>
            <consortium name="The Broad Institute Genome Sequencing Platform"/>
            <person name="Russ C."/>
            <person name="Cuomo C."/>
            <person name="Burger G."/>
            <person name="Gray M.W."/>
            <person name="Holland P.W.H."/>
            <person name="King N."/>
            <person name="Lang F.B.F."/>
            <person name="Roger A.J."/>
            <person name="Ruiz-Trillo I."/>
            <person name="Young S.K."/>
            <person name="Zeng Q."/>
            <person name="Gargeya S."/>
            <person name="Alvarado L."/>
            <person name="Berlin A."/>
            <person name="Chapman S.B."/>
            <person name="Chen Z."/>
            <person name="Freedman E."/>
            <person name="Gellesch M."/>
            <person name="Goldberg J."/>
            <person name="Griggs A."/>
            <person name="Gujja S."/>
            <person name="Heilman E."/>
            <person name="Heiman D."/>
            <person name="Howarth C."/>
            <person name="Mehta T."/>
            <person name="Neiman D."/>
            <person name="Pearson M."/>
            <person name="Roberts A."/>
            <person name="Saif S."/>
            <person name="Shea T."/>
            <person name="Shenoy N."/>
            <person name="Sisk P."/>
            <person name="Stolte C."/>
            <person name="Sykes S."/>
            <person name="White J."/>
            <person name="Yandava C."/>
            <person name="Haas B."/>
            <person name="Nusbaum C."/>
            <person name="Birren B."/>
        </authorList>
    </citation>
    <scope>NUCLEOTIDE SEQUENCE [LARGE SCALE GENOMIC DNA]</scope>
    <source>
        <strain evidence="2">ATCC 50818</strain>
    </source>
</reference>
<dbReference type="AlphaFoldDB" id="F2U8J0"/>
<evidence type="ECO:0000313" key="2">
    <source>
        <dbReference type="EMBL" id="EGD72698.1"/>
    </source>
</evidence>
<proteinExistence type="predicted"/>
<dbReference type="SUPFAM" id="SSF51445">
    <property type="entry name" value="(Trans)glycosidases"/>
    <property type="match status" value="1"/>
</dbReference>
<dbReference type="PROSITE" id="PS01095">
    <property type="entry name" value="GH18_1"/>
    <property type="match status" value="1"/>
</dbReference>
<dbReference type="GO" id="GO:0005975">
    <property type="term" value="P:carbohydrate metabolic process"/>
    <property type="evidence" value="ECO:0007669"/>
    <property type="project" value="InterPro"/>
</dbReference>
<keyword evidence="3" id="KW-1185">Reference proteome</keyword>
<dbReference type="InterPro" id="IPR017853">
    <property type="entry name" value="GH"/>
</dbReference>
<accession>F2U8J0</accession>
<dbReference type="GeneID" id="16075103"/>
<name>F2U8J0_SALR5</name>
<dbReference type="eggNOG" id="ENOG502SHPR">
    <property type="taxonomic scope" value="Eukaryota"/>
</dbReference>